<dbReference type="PANTHER" id="PTHR33303:SF2">
    <property type="entry name" value="COA-BINDING DOMAIN-CONTAINING PROTEIN"/>
    <property type="match status" value="1"/>
</dbReference>
<dbReference type="RefSeq" id="WP_005440537.1">
    <property type="nucleotide sequence ID" value="NZ_CM001466.1"/>
</dbReference>
<dbReference type="AlphaFoldDB" id="H8GAX4"/>
<evidence type="ECO:0000313" key="2">
    <source>
        <dbReference type="EMBL" id="EHY88660.1"/>
    </source>
</evidence>
<accession>H8GAX4</accession>
<dbReference type="EMBL" id="CM001466">
    <property type="protein sequence ID" value="EHY88660.1"/>
    <property type="molecule type" value="Genomic_DNA"/>
</dbReference>
<evidence type="ECO:0000313" key="3">
    <source>
        <dbReference type="Proteomes" id="UP000004705"/>
    </source>
</evidence>
<dbReference type="Pfam" id="PF13380">
    <property type="entry name" value="CoA_binding_2"/>
    <property type="match status" value="1"/>
</dbReference>
<dbReference type="SUPFAM" id="SSF51735">
    <property type="entry name" value="NAD(P)-binding Rossmann-fold domains"/>
    <property type="match status" value="1"/>
</dbReference>
<evidence type="ECO:0000259" key="1">
    <source>
        <dbReference type="SMART" id="SM00881"/>
    </source>
</evidence>
<organism evidence="2 3">
    <name type="scientific">Saccharomonospora azurea NA-128</name>
    <dbReference type="NCBI Taxonomy" id="882081"/>
    <lineage>
        <taxon>Bacteria</taxon>
        <taxon>Bacillati</taxon>
        <taxon>Actinomycetota</taxon>
        <taxon>Actinomycetes</taxon>
        <taxon>Pseudonocardiales</taxon>
        <taxon>Pseudonocardiaceae</taxon>
        <taxon>Saccharomonospora</taxon>
    </lineage>
</organism>
<dbReference type="InterPro" id="IPR036291">
    <property type="entry name" value="NAD(P)-bd_dom_sf"/>
</dbReference>
<dbReference type="SMART" id="SM00881">
    <property type="entry name" value="CoA_binding"/>
    <property type="match status" value="1"/>
</dbReference>
<reference evidence="2 3" key="1">
    <citation type="journal article" date="2012" name="Stand. Genomic Sci.">
        <title>Genome sequence of the soil bacterium Saccharomonospora azurea type strain (NA-128(T)).</title>
        <authorList>
            <person name="Klenk H.P."/>
            <person name="Held B."/>
            <person name="Lucas S."/>
            <person name="Lapidus A."/>
            <person name="Copeland A."/>
            <person name="Hammon N."/>
            <person name="Pitluck S."/>
            <person name="Goodwin L.A."/>
            <person name="Han C."/>
            <person name="Tapia R."/>
            <person name="Brambilla E.M."/>
            <person name="Potter G."/>
            <person name="Land M."/>
            <person name="Ivanova N."/>
            <person name="Rohde M."/>
            <person name="Goker M."/>
            <person name="Detter J.C."/>
            <person name="Kyrpides N.C."/>
            <person name="Woyke T."/>
        </authorList>
    </citation>
    <scope>NUCLEOTIDE SEQUENCE [LARGE SCALE GENOMIC DNA]</scope>
    <source>
        <strain evidence="2 3">NA-128</strain>
    </source>
</reference>
<proteinExistence type="predicted"/>
<protein>
    <submittedName>
        <fullName evidence="2">CoA-binding protein</fullName>
    </submittedName>
</protein>
<dbReference type="Proteomes" id="UP000004705">
    <property type="component" value="Chromosome"/>
</dbReference>
<dbReference type="OrthoDB" id="9804695at2"/>
<keyword evidence="3" id="KW-1185">Reference proteome</keyword>
<dbReference type="HOGENOM" id="CLU_112567_0_1_11"/>
<dbReference type="Gene3D" id="3.40.50.720">
    <property type="entry name" value="NAD(P)-binding Rossmann-like Domain"/>
    <property type="match status" value="1"/>
</dbReference>
<feature type="domain" description="CoA-binding" evidence="1">
    <location>
        <begin position="9"/>
        <end position="107"/>
    </location>
</feature>
<name>H8GAX4_9PSEU</name>
<dbReference type="PANTHER" id="PTHR33303">
    <property type="entry name" value="CYTOPLASMIC PROTEIN-RELATED"/>
    <property type="match status" value="1"/>
</dbReference>
<dbReference type="InterPro" id="IPR003781">
    <property type="entry name" value="CoA-bd"/>
</dbReference>
<gene>
    <name evidence="2" type="ORF">SacazDRAFT_01737</name>
</gene>
<sequence>MTPTAQRILTEFDSVAVVGLSRNPAKEAHTVPAAMRAAGFRIIPVNPVAEPGTRVLGEPVYRDLAEAVKAGETIQVVNVFRPSPEAADVTRDALRHGARAVWLQEGIVSAEARALAEEAGVLYVEDECMAVVRARLGIVKGGGSTNSLV</sequence>